<name>A0ACB8U7I9_9APHY</name>
<comment type="caution">
    <text evidence="1">The sequence shown here is derived from an EMBL/GenBank/DDBJ whole genome shotgun (WGS) entry which is preliminary data.</text>
</comment>
<organism evidence="1 2">
    <name type="scientific">Irpex rosettiformis</name>
    <dbReference type="NCBI Taxonomy" id="378272"/>
    <lineage>
        <taxon>Eukaryota</taxon>
        <taxon>Fungi</taxon>
        <taxon>Dikarya</taxon>
        <taxon>Basidiomycota</taxon>
        <taxon>Agaricomycotina</taxon>
        <taxon>Agaricomycetes</taxon>
        <taxon>Polyporales</taxon>
        <taxon>Irpicaceae</taxon>
        <taxon>Irpex</taxon>
    </lineage>
</organism>
<evidence type="ECO:0000313" key="1">
    <source>
        <dbReference type="EMBL" id="KAI0090347.1"/>
    </source>
</evidence>
<evidence type="ECO:0000313" key="2">
    <source>
        <dbReference type="Proteomes" id="UP001055072"/>
    </source>
</evidence>
<dbReference type="Proteomes" id="UP001055072">
    <property type="component" value="Unassembled WGS sequence"/>
</dbReference>
<protein>
    <submittedName>
        <fullName evidence="1">Uncharacterized protein</fullName>
    </submittedName>
</protein>
<gene>
    <name evidence="1" type="ORF">BDY19DRAFT_939752</name>
</gene>
<accession>A0ACB8U7I9</accession>
<reference evidence="1" key="1">
    <citation type="journal article" date="2021" name="Environ. Microbiol.">
        <title>Gene family expansions and transcriptome signatures uncover fungal adaptations to wood decay.</title>
        <authorList>
            <person name="Hage H."/>
            <person name="Miyauchi S."/>
            <person name="Viragh M."/>
            <person name="Drula E."/>
            <person name="Min B."/>
            <person name="Chaduli D."/>
            <person name="Navarro D."/>
            <person name="Favel A."/>
            <person name="Norest M."/>
            <person name="Lesage-Meessen L."/>
            <person name="Balint B."/>
            <person name="Merenyi Z."/>
            <person name="de Eugenio L."/>
            <person name="Morin E."/>
            <person name="Martinez A.T."/>
            <person name="Baldrian P."/>
            <person name="Stursova M."/>
            <person name="Martinez M.J."/>
            <person name="Novotny C."/>
            <person name="Magnuson J.K."/>
            <person name="Spatafora J.W."/>
            <person name="Maurice S."/>
            <person name="Pangilinan J."/>
            <person name="Andreopoulos W."/>
            <person name="LaButti K."/>
            <person name="Hundley H."/>
            <person name="Na H."/>
            <person name="Kuo A."/>
            <person name="Barry K."/>
            <person name="Lipzen A."/>
            <person name="Henrissat B."/>
            <person name="Riley R."/>
            <person name="Ahrendt S."/>
            <person name="Nagy L.G."/>
            <person name="Grigoriev I.V."/>
            <person name="Martin F."/>
            <person name="Rosso M.N."/>
        </authorList>
    </citation>
    <scope>NUCLEOTIDE SEQUENCE</scope>
    <source>
        <strain evidence="1">CBS 384.51</strain>
    </source>
</reference>
<sequence length="657" mass="74489">MNVDKEVPKAKAAGHGSKRHRSRREQAAKPPCYISHLPVEILAEILGYVRIQDILAMARASKYYCAALVTNPASMYIWKEARARFTPKPIPDPTPNFTEPSYAAFLFDEGICEVCRTRTKGPFVSYSLRLHLCKRHSCRTTWRGREKKLLDTYNCTANEIATAEPLMQLEDNSTFLPTADYATIGLNAPVYRLSDWLHEVDARNRVQVLPLTETEYLQKREVRIKIKKSTMELSEQLIEWRQQYDQEACSIKEQNLKLIGKIASSLGQKPGDLHHCPSCALLYRSKTSSLETLTNEDFLRIQPLVNRELDALYTERERRITVKNVEDQQEAVLELYERLKSRPAAIVPPLKTFRKLPVVRRMAGSSTSSDISNEIRDSTLIARLAEGDVQNWVKDAKDALTTVLGFAPLNESHPTSLAPVNRLTARFRCKKCDSKQSSWPSDRSLSFAEACAHQCMHTRNRPSGQKVWNAEQFVPDYKAIDVVQQVLMWCGYTADDALSLEMPEEVGTRIQCLSCPSHIVMTYDNLFSHCYRHESMQLKLLSVQEVSEILQYPIKVGRCAQLTKHTGKSQAERQRPMYGCRHCEQKIPIPSESVATTKADVHMVDASPQLNNTTIGPERSQDGTRGSLGEAAESKNTKSKSPQLFKFDGLRSHAKEK</sequence>
<dbReference type="EMBL" id="MU274908">
    <property type="protein sequence ID" value="KAI0090347.1"/>
    <property type="molecule type" value="Genomic_DNA"/>
</dbReference>
<proteinExistence type="predicted"/>
<keyword evidence="2" id="KW-1185">Reference proteome</keyword>